<dbReference type="Gene3D" id="2.10.90.10">
    <property type="entry name" value="Cystine-knot cytokines"/>
    <property type="match status" value="1"/>
</dbReference>
<keyword evidence="4" id="KW-1185">Reference proteome</keyword>
<dbReference type="Proteomes" id="UP001163046">
    <property type="component" value="Unassembled WGS sequence"/>
</dbReference>
<feature type="domain" description="Platelet-derived growth factor (PDGF) family profile" evidence="2">
    <location>
        <begin position="46"/>
        <end position="107"/>
    </location>
</feature>
<dbReference type="InterPro" id="IPR029034">
    <property type="entry name" value="Cystine-knot_cytokine"/>
</dbReference>
<dbReference type="AlphaFoldDB" id="A0A9W9Z602"/>
<reference evidence="3" key="1">
    <citation type="submission" date="2023-01" db="EMBL/GenBank/DDBJ databases">
        <title>Genome assembly of the deep-sea coral Lophelia pertusa.</title>
        <authorList>
            <person name="Herrera S."/>
            <person name="Cordes E."/>
        </authorList>
    </citation>
    <scope>NUCLEOTIDE SEQUENCE</scope>
    <source>
        <strain evidence="3">USNM1676648</strain>
        <tissue evidence="3">Polyp</tissue>
    </source>
</reference>
<feature type="chain" id="PRO_5040990473" description="Platelet-derived growth factor (PDGF) family profile domain-containing protein" evidence="1">
    <location>
        <begin position="23"/>
        <end position="158"/>
    </location>
</feature>
<dbReference type="OrthoDB" id="5971045at2759"/>
<dbReference type="SUPFAM" id="SSF57501">
    <property type="entry name" value="Cystine-knot cytokines"/>
    <property type="match status" value="1"/>
</dbReference>
<dbReference type="InterPro" id="IPR000072">
    <property type="entry name" value="PDGF/VEGF_dom"/>
</dbReference>
<dbReference type="Pfam" id="PF00341">
    <property type="entry name" value="PDGF"/>
    <property type="match status" value="1"/>
</dbReference>
<evidence type="ECO:0000313" key="4">
    <source>
        <dbReference type="Proteomes" id="UP001163046"/>
    </source>
</evidence>
<keyword evidence="1" id="KW-0732">Signal</keyword>
<protein>
    <recommendedName>
        <fullName evidence="2">Platelet-derived growth factor (PDGF) family profile domain-containing protein</fullName>
    </recommendedName>
</protein>
<gene>
    <name evidence="3" type="ORF">OS493_009332</name>
</gene>
<dbReference type="GO" id="GO:0008083">
    <property type="term" value="F:growth factor activity"/>
    <property type="evidence" value="ECO:0007669"/>
    <property type="project" value="InterPro"/>
</dbReference>
<organism evidence="3 4">
    <name type="scientific">Desmophyllum pertusum</name>
    <dbReference type="NCBI Taxonomy" id="174260"/>
    <lineage>
        <taxon>Eukaryota</taxon>
        <taxon>Metazoa</taxon>
        <taxon>Cnidaria</taxon>
        <taxon>Anthozoa</taxon>
        <taxon>Hexacorallia</taxon>
        <taxon>Scleractinia</taxon>
        <taxon>Caryophylliina</taxon>
        <taxon>Caryophylliidae</taxon>
        <taxon>Desmophyllum</taxon>
    </lineage>
</organism>
<sequence length="158" mass="17594">MAGAFFVAAFLTIFANVGFVRGSVEAFYEHPVLCEARKVVIPSDAPRYRYFPYFIEVYRCSGGCVTDPKTIHCAATNWNNITGNVVDPLLPTGLREISLVNHTSCRCACIKKAEDCSEFEDYVEGICGCQCKYPNQPPTPCPERFSWNPSQCNCVAKE</sequence>
<dbReference type="GO" id="GO:0016020">
    <property type="term" value="C:membrane"/>
    <property type="evidence" value="ECO:0007669"/>
    <property type="project" value="InterPro"/>
</dbReference>
<evidence type="ECO:0000256" key="1">
    <source>
        <dbReference type="SAM" id="SignalP"/>
    </source>
</evidence>
<accession>A0A9W9Z602</accession>
<evidence type="ECO:0000259" key="2">
    <source>
        <dbReference type="Pfam" id="PF00341"/>
    </source>
</evidence>
<name>A0A9W9Z602_9CNID</name>
<comment type="caution">
    <text evidence="3">The sequence shown here is derived from an EMBL/GenBank/DDBJ whole genome shotgun (WGS) entry which is preliminary data.</text>
</comment>
<evidence type="ECO:0000313" key="3">
    <source>
        <dbReference type="EMBL" id="KAJ7374004.1"/>
    </source>
</evidence>
<proteinExistence type="predicted"/>
<dbReference type="EMBL" id="MU826829">
    <property type="protein sequence ID" value="KAJ7374004.1"/>
    <property type="molecule type" value="Genomic_DNA"/>
</dbReference>
<feature type="signal peptide" evidence="1">
    <location>
        <begin position="1"/>
        <end position="22"/>
    </location>
</feature>